<gene>
    <name evidence="2" type="primary">LOC117139650</name>
</gene>
<accession>A0A6P8JPR6</accession>
<name>A0A6P8JPR6_DROMA</name>
<organism evidence="1 2">
    <name type="scientific">Drosophila mauritiana</name>
    <name type="common">Fruit fly</name>
    <dbReference type="NCBI Taxonomy" id="7226"/>
    <lineage>
        <taxon>Eukaryota</taxon>
        <taxon>Metazoa</taxon>
        <taxon>Ecdysozoa</taxon>
        <taxon>Arthropoda</taxon>
        <taxon>Hexapoda</taxon>
        <taxon>Insecta</taxon>
        <taxon>Pterygota</taxon>
        <taxon>Neoptera</taxon>
        <taxon>Endopterygota</taxon>
        <taxon>Diptera</taxon>
        <taxon>Brachycera</taxon>
        <taxon>Muscomorpha</taxon>
        <taxon>Ephydroidea</taxon>
        <taxon>Drosophilidae</taxon>
        <taxon>Drosophila</taxon>
        <taxon>Sophophora</taxon>
    </lineage>
</organism>
<evidence type="ECO:0000313" key="1">
    <source>
        <dbReference type="Proteomes" id="UP000515162"/>
    </source>
</evidence>
<protein>
    <submittedName>
        <fullName evidence="2">Uncharacterized protein LOC117139650</fullName>
    </submittedName>
</protein>
<dbReference type="PROSITE" id="PS51257">
    <property type="entry name" value="PROKAR_LIPOPROTEIN"/>
    <property type="match status" value="1"/>
</dbReference>
<reference evidence="2" key="1">
    <citation type="submission" date="2025-08" db="UniProtKB">
        <authorList>
            <consortium name="RefSeq"/>
        </authorList>
    </citation>
    <scope>IDENTIFICATION</scope>
    <source>
        <strain evidence="2">Mau12</strain>
        <tissue evidence="2">Whole Body</tissue>
    </source>
</reference>
<dbReference type="AlphaFoldDB" id="A0A6P8JPR6"/>
<dbReference type="Proteomes" id="UP000515162">
    <property type="component" value="Chromosome 3L"/>
</dbReference>
<keyword evidence="1" id="KW-1185">Reference proteome</keyword>
<proteinExistence type="predicted"/>
<sequence>MPRTSDRRLIFWPSLTCSCFRRLLFGFRFTLPKWRIAGPGIPQSGLPDAVYVTCGPGKLKKLKKRQRQQAVNKRMLAGEWQQRWSFRGLRGGFSETIRGFPGTPGDRVWLAGTRSHTNARLNEATDNTRLRTCHTKRWRDNQWNLWSQQVQCQCQTQAESQSQAHRQNPTQAQVKTIPKAARGLTDMCTCRNVLSLSYYFQCKYL</sequence>
<evidence type="ECO:0000313" key="2">
    <source>
        <dbReference type="RefSeq" id="XP_033158003.1"/>
    </source>
</evidence>
<dbReference type="RefSeq" id="XP_033158003.1">
    <property type="nucleotide sequence ID" value="XM_033302112.1"/>
</dbReference>
<dbReference type="GeneID" id="117139650"/>